<protein>
    <recommendedName>
        <fullName evidence="3">Cell adhesion protein</fullName>
    </recommendedName>
</protein>
<dbReference type="Proteomes" id="UP000005850">
    <property type="component" value="Chromosome"/>
</dbReference>
<reference evidence="1 2" key="1">
    <citation type="journal article" date="2011" name="J. Bacteriol.">
        <title>Genome sequence of Brevibacillus laterosporus LMG 15441, a pathogen of invertebrates.</title>
        <authorList>
            <person name="Djukic M."/>
            <person name="Poehlein A."/>
            <person name="Thurmer A."/>
            <person name="Daniel R."/>
        </authorList>
    </citation>
    <scope>NUCLEOTIDE SEQUENCE [LARGE SCALE GENOMIC DNA]</scope>
    <source>
        <strain evidence="1 2">LMG 15441</strain>
    </source>
</reference>
<proteinExistence type="predicted"/>
<dbReference type="KEGG" id="blr:BRLA_c020870"/>
<dbReference type="AlphaFoldDB" id="A0A075R5G0"/>
<accession>A0A075R5G0</accession>
<dbReference type="RefSeq" id="WP_003337265.1">
    <property type="nucleotide sequence ID" value="NZ_CP007806.1"/>
</dbReference>
<dbReference type="STRING" id="1042163.BRLA_c020870"/>
<dbReference type="EMBL" id="CP007806">
    <property type="protein sequence ID" value="AIG26408.1"/>
    <property type="molecule type" value="Genomic_DNA"/>
</dbReference>
<dbReference type="HOGENOM" id="CLU_027126_0_0_9"/>
<dbReference type="eggNOG" id="COG3507">
    <property type="taxonomic scope" value="Bacteria"/>
</dbReference>
<organism evidence="1 2">
    <name type="scientific">Brevibacillus laterosporus LMG 15441</name>
    <dbReference type="NCBI Taxonomy" id="1042163"/>
    <lineage>
        <taxon>Bacteria</taxon>
        <taxon>Bacillati</taxon>
        <taxon>Bacillota</taxon>
        <taxon>Bacilli</taxon>
        <taxon>Bacillales</taxon>
        <taxon>Paenibacillaceae</taxon>
        <taxon>Brevibacillus</taxon>
    </lineage>
</organism>
<gene>
    <name evidence="1" type="ORF">BRLA_c020870</name>
</gene>
<keyword evidence="2" id="KW-1185">Reference proteome</keyword>
<evidence type="ECO:0000313" key="1">
    <source>
        <dbReference type="EMBL" id="AIG26408.1"/>
    </source>
</evidence>
<sequence length="372" mass="42013">MELEENKVGEFMGIYKKWSGLILDDRFDNGSIHSRYNLSPSDACSLDRNRNQLVMAHSDLETSVLFDVPAEEHTLMFEVTADYVPVELGDEGGILIWQDGYHRLEFLESRDTTGTEYSKWRAYKKGNKWTFFANRGYGWELFDTDSVVAEKMGVVVKNPSSAGYKNVSIDRLVVCKDSKITIGNLPPGFSVFLCDKDGYTVASSTLEANWTGVELELPTLSYHGMIRIYDATGTLLTSLGPVDMYGGDVFLYGTDLRVMWKGVELSSTGETYLGTMYDKTIIVQMELSNPSSNKAATSISMSILKYLEEFGYEWAEICHDDGSNMPTNKYSQTLDMGDLAPLTSKKFWMRVEKKSERFGLKPLHFILDINHL</sequence>
<evidence type="ECO:0000313" key="2">
    <source>
        <dbReference type="Proteomes" id="UP000005850"/>
    </source>
</evidence>
<evidence type="ECO:0008006" key="3">
    <source>
        <dbReference type="Google" id="ProtNLM"/>
    </source>
</evidence>
<name>A0A075R5G0_BRELA</name>